<dbReference type="Proteomes" id="UP000591071">
    <property type="component" value="Unassembled WGS sequence"/>
</dbReference>
<gene>
    <name evidence="1" type="ORF">HF872_12825</name>
</gene>
<comment type="caution">
    <text evidence="1">The sequence shown here is derived from an EMBL/GenBank/DDBJ whole genome shotgun (WGS) entry which is preliminary data.</text>
</comment>
<accession>A0A848BZ50</accession>
<reference evidence="1 2" key="1">
    <citation type="submission" date="2020-04" db="EMBL/GenBank/DDBJ databases">
        <authorList>
            <person name="Hitch T.C.A."/>
            <person name="Wylensek D."/>
            <person name="Clavel T."/>
        </authorList>
    </citation>
    <scope>NUCLEOTIDE SEQUENCE [LARGE SCALE GENOMIC DNA]</scope>
    <source>
        <strain evidence="1 2">Oil-RF-744-FAT-WT-6-1</strain>
    </source>
</reference>
<organism evidence="1 2">
    <name type="scientific">Megasphaera hexanoica</name>
    <dbReference type="NCBI Taxonomy" id="1675036"/>
    <lineage>
        <taxon>Bacteria</taxon>
        <taxon>Bacillati</taxon>
        <taxon>Bacillota</taxon>
        <taxon>Negativicutes</taxon>
        <taxon>Veillonellales</taxon>
        <taxon>Veillonellaceae</taxon>
        <taxon>Megasphaera</taxon>
    </lineage>
</organism>
<evidence type="ECO:0000313" key="2">
    <source>
        <dbReference type="Proteomes" id="UP000591071"/>
    </source>
</evidence>
<dbReference type="AlphaFoldDB" id="A0A848BZ50"/>
<sequence>MSNFSLPLQFYELGNCTCECPGCHSPELWVGSGASKNATVKEILDIYDAHKEFITAVLFMGGNRNGIDFKKFLEEVVKPIHYDVPVGIYLGDFNANDFTMAAKYCRWIKVGKYNQALGGLDSKLTNQVFCEVQNYKFIRE</sequence>
<name>A0A848BZ50_9FIRM</name>
<proteinExistence type="predicted"/>
<protein>
    <submittedName>
        <fullName evidence="1">Uncharacterized protein</fullName>
    </submittedName>
</protein>
<dbReference type="EMBL" id="JABAFG010000040">
    <property type="protein sequence ID" value="NME29484.1"/>
    <property type="molecule type" value="Genomic_DNA"/>
</dbReference>
<evidence type="ECO:0000313" key="1">
    <source>
        <dbReference type="EMBL" id="NME29484.1"/>
    </source>
</evidence>